<keyword evidence="4" id="KW-0805">Transcription regulation</keyword>
<feature type="region of interest" description="Disordered" evidence="11">
    <location>
        <begin position="589"/>
        <end position="610"/>
    </location>
</feature>
<feature type="compositionally biased region" description="Basic and acidic residues" evidence="11">
    <location>
        <begin position="250"/>
        <end position="259"/>
    </location>
</feature>
<feature type="region of interest" description="Disordered" evidence="11">
    <location>
        <begin position="493"/>
        <end position="517"/>
    </location>
</feature>
<dbReference type="PANTHER" id="PTHR15201:SF1">
    <property type="entry name" value="MEDIATOR OF RNA POLYMERASE II TRANSCRIPTION SUBUNIT 26"/>
    <property type="match status" value="1"/>
</dbReference>
<reference evidence="13 14" key="1">
    <citation type="submission" date="2018-04" db="EMBL/GenBank/DDBJ databases">
        <title>The genome of golden apple snail Pomacea canaliculata provides insight into stress tolerance and invasive adaptation.</title>
        <authorList>
            <person name="Liu C."/>
            <person name="Liu B."/>
            <person name="Ren Y."/>
            <person name="Zhang Y."/>
            <person name="Wang H."/>
            <person name="Li S."/>
            <person name="Jiang F."/>
            <person name="Yin L."/>
            <person name="Zhang G."/>
            <person name="Qian W."/>
            <person name="Fan W."/>
        </authorList>
    </citation>
    <scope>NUCLEOTIDE SEQUENCE [LARGE SCALE GENOMIC DNA]</scope>
    <source>
        <strain evidence="13">SZHN2017</strain>
        <tissue evidence="13">Muscle</tissue>
    </source>
</reference>
<dbReference type="GO" id="GO:0016592">
    <property type="term" value="C:mediator complex"/>
    <property type="evidence" value="ECO:0007669"/>
    <property type="project" value="InterPro"/>
</dbReference>
<dbReference type="SMART" id="SM00509">
    <property type="entry name" value="TFS2N"/>
    <property type="match status" value="1"/>
</dbReference>
<dbReference type="OMA" id="KLVRNWQ"/>
<evidence type="ECO:0000256" key="10">
    <source>
        <dbReference type="PROSITE-ProRule" id="PRU00649"/>
    </source>
</evidence>
<name>A0A2T7NQN9_POMCA</name>
<feature type="compositionally biased region" description="Polar residues" evidence="11">
    <location>
        <begin position="316"/>
        <end position="325"/>
    </location>
</feature>
<evidence type="ECO:0000256" key="4">
    <source>
        <dbReference type="ARBA" id="ARBA00023015"/>
    </source>
</evidence>
<evidence type="ECO:0000313" key="14">
    <source>
        <dbReference type="Proteomes" id="UP000245119"/>
    </source>
</evidence>
<organism evidence="13 14">
    <name type="scientific">Pomacea canaliculata</name>
    <name type="common">Golden apple snail</name>
    <dbReference type="NCBI Taxonomy" id="400727"/>
    <lineage>
        <taxon>Eukaryota</taxon>
        <taxon>Metazoa</taxon>
        <taxon>Spiralia</taxon>
        <taxon>Lophotrochozoa</taxon>
        <taxon>Mollusca</taxon>
        <taxon>Gastropoda</taxon>
        <taxon>Caenogastropoda</taxon>
        <taxon>Architaenioglossa</taxon>
        <taxon>Ampullarioidea</taxon>
        <taxon>Ampullariidae</taxon>
        <taxon>Pomacea</taxon>
    </lineage>
</organism>
<dbReference type="Pfam" id="PF08711">
    <property type="entry name" value="Med26"/>
    <property type="match status" value="1"/>
</dbReference>
<protein>
    <recommendedName>
        <fullName evidence="3">Mediator of RNA polymerase II transcription subunit 26</fullName>
    </recommendedName>
    <alternativeName>
        <fullName evidence="8">Cofactor required for Sp1 transcriptional activation subunit 7</fullName>
    </alternativeName>
    <alternativeName>
        <fullName evidence="9">Mediator complex subunit 26</fullName>
    </alternativeName>
</protein>
<dbReference type="EMBL" id="PZQS01000010">
    <property type="protein sequence ID" value="PVD23489.1"/>
    <property type="molecule type" value="Genomic_DNA"/>
</dbReference>
<evidence type="ECO:0000256" key="6">
    <source>
        <dbReference type="ARBA" id="ARBA00023163"/>
    </source>
</evidence>
<feature type="domain" description="TFIIS N-terminal" evidence="12">
    <location>
        <begin position="7"/>
        <end position="84"/>
    </location>
</feature>
<dbReference type="Pfam" id="PF15693">
    <property type="entry name" value="Med26_C"/>
    <property type="match status" value="1"/>
</dbReference>
<accession>A0A2T7NQN9</accession>
<evidence type="ECO:0000256" key="8">
    <source>
        <dbReference type="ARBA" id="ARBA00030125"/>
    </source>
</evidence>
<feature type="compositionally biased region" description="Low complexity" evidence="11">
    <location>
        <begin position="291"/>
        <end position="315"/>
    </location>
</feature>
<dbReference type="GO" id="GO:0006357">
    <property type="term" value="P:regulation of transcription by RNA polymerase II"/>
    <property type="evidence" value="ECO:0007669"/>
    <property type="project" value="InterPro"/>
</dbReference>
<dbReference type="STRING" id="400727.A0A2T7NQN9"/>
<evidence type="ECO:0000259" key="12">
    <source>
        <dbReference type="PROSITE" id="PS51319"/>
    </source>
</evidence>
<proteinExistence type="inferred from homology"/>
<dbReference type="Proteomes" id="UP000245119">
    <property type="component" value="Linkage Group LG10"/>
</dbReference>
<dbReference type="GO" id="GO:0003712">
    <property type="term" value="F:transcription coregulator activity"/>
    <property type="evidence" value="ECO:0007669"/>
    <property type="project" value="TreeGrafter"/>
</dbReference>
<evidence type="ECO:0000256" key="2">
    <source>
        <dbReference type="ARBA" id="ARBA00009681"/>
    </source>
</evidence>
<comment type="caution">
    <text evidence="13">The sequence shown here is derived from an EMBL/GenBank/DDBJ whole genome shotgun (WGS) entry which is preliminary data.</text>
</comment>
<dbReference type="OrthoDB" id="550309at2759"/>
<feature type="region of interest" description="Disordered" evidence="11">
    <location>
        <begin position="243"/>
        <end position="372"/>
    </location>
</feature>
<dbReference type="InterPro" id="IPR042376">
    <property type="entry name" value="MED26"/>
</dbReference>
<evidence type="ECO:0000256" key="1">
    <source>
        <dbReference type="ARBA" id="ARBA00004123"/>
    </source>
</evidence>
<dbReference type="InterPro" id="IPR031416">
    <property type="entry name" value="Med26_C"/>
</dbReference>
<keyword evidence="5" id="KW-0010">Activator</keyword>
<comment type="subcellular location">
    <subcellularLocation>
        <location evidence="1 10">Nucleus</location>
    </subcellularLocation>
</comment>
<evidence type="ECO:0000256" key="11">
    <source>
        <dbReference type="SAM" id="MobiDB-lite"/>
    </source>
</evidence>
<dbReference type="GO" id="GO:0070847">
    <property type="term" value="C:core mediator complex"/>
    <property type="evidence" value="ECO:0007669"/>
    <property type="project" value="TreeGrafter"/>
</dbReference>
<evidence type="ECO:0000256" key="3">
    <source>
        <dbReference type="ARBA" id="ARBA00019686"/>
    </source>
</evidence>
<keyword evidence="14" id="KW-1185">Reference proteome</keyword>
<evidence type="ECO:0000313" key="13">
    <source>
        <dbReference type="EMBL" id="PVD23489.1"/>
    </source>
</evidence>
<gene>
    <name evidence="13" type="ORF">C0Q70_16761</name>
</gene>
<dbReference type="PROSITE" id="PS51319">
    <property type="entry name" value="TFIIS_N"/>
    <property type="match status" value="1"/>
</dbReference>
<dbReference type="InterPro" id="IPR003617">
    <property type="entry name" value="TFIIS/CRSP70_N_sub"/>
</dbReference>
<evidence type="ECO:0000256" key="5">
    <source>
        <dbReference type="ARBA" id="ARBA00023159"/>
    </source>
</evidence>
<dbReference type="Gene3D" id="1.20.930.10">
    <property type="entry name" value="Conserved domain common to transcription factors TFIIS, elongin A, CRSP70"/>
    <property type="match status" value="1"/>
</dbReference>
<feature type="compositionally biased region" description="Polar residues" evidence="11">
    <location>
        <begin position="265"/>
        <end position="275"/>
    </location>
</feature>
<dbReference type="AlphaFoldDB" id="A0A2T7NQN9"/>
<evidence type="ECO:0000256" key="9">
    <source>
        <dbReference type="ARBA" id="ARBA00031968"/>
    </source>
</evidence>
<comment type="similarity">
    <text evidence="2">Belongs to the Mediator complex subunit 26 family.</text>
</comment>
<feature type="compositionally biased region" description="Basic and acidic residues" evidence="11">
    <location>
        <begin position="276"/>
        <end position="287"/>
    </location>
</feature>
<keyword evidence="6" id="KW-0804">Transcription</keyword>
<keyword evidence="7 10" id="KW-0539">Nucleus</keyword>
<feature type="compositionally biased region" description="Low complexity" evidence="11">
    <location>
        <begin position="350"/>
        <end position="372"/>
    </location>
</feature>
<evidence type="ECO:0000256" key="7">
    <source>
        <dbReference type="ARBA" id="ARBA00023242"/>
    </source>
</evidence>
<dbReference type="InterPro" id="IPR035441">
    <property type="entry name" value="TFIIS/LEDGF_dom_sf"/>
</dbReference>
<dbReference type="CDD" id="cd00183">
    <property type="entry name" value="TFIIS_I"/>
    <property type="match status" value="1"/>
</dbReference>
<dbReference type="InterPro" id="IPR017923">
    <property type="entry name" value="TFIIS_N"/>
</dbReference>
<sequence>MLPTPVEINKKLLKALDEDNNVKDVQAVLEVISLLETYPITRSALEQTRIGRTVNELRKKVSDVQLAKRAKQLVRNWKKIVDETSGVNGEHSLSTPSHPAVAALQVSPAVSPALGRTIGLATGCAMSPVLPGARPRTPLTMGPRVASPALAGGKPSTPTMAPRVASPAVGVRPLTPSLAGAQRVASPALIPIKSRTTLLSCTTSPVLDANKPQVKACSPALRPTTPSTLFTNTKHEDNGRRVMQDVSKTVSRERIRGAEDLNGSGRLTPSSASENSQDRLLVDKDNGVIDSDSQSSCKFSQSSSHSKVNNQHNHSMGVSLSNSSDKGSHKDQRELSKTNAANRKRTRQGSLSPPLSSSKLSRVEPSSLSLSSHKNEKVINGCVKSTKKYPGAEMHRVGSAGSLPSMSTCVSSPFTPSVFHEESSLLRANSLHRQESADSRMFGQSFDRLSKDKPKVKTTEQLIEGLQKKNNSAQVGTNIITQLRTNQIEKERDIQGSVLPPGMKPKGRRKNRGRDDDFILTIPSSDVPLSQAKTELVQRFLKTSDPSSTVEEYSPFKEDFTLHRSPSALDTSMHLGTCSSSYSKDTYDASFSASRQDRHEAPQQEESSIDEALPGVGALQGYTSSLSLDEIYAQLPPVDSIDWDAVDFYELPESTPVTEETVTRLHTSEWSGVNGVHDLNGVWHGWNQTVSLQSYNGDLLHVLPYVDLDN</sequence>
<feature type="compositionally biased region" description="Basic and acidic residues" evidence="11">
    <location>
        <begin position="326"/>
        <end position="336"/>
    </location>
</feature>
<dbReference type="SUPFAM" id="SSF47676">
    <property type="entry name" value="Conserved domain common to transcription factors TFIIS, elongin A, CRSP70"/>
    <property type="match status" value="1"/>
</dbReference>
<dbReference type="GO" id="GO:0010628">
    <property type="term" value="P:positive regulation of gene expression"/>
    <property type="evidence" value="ECO:0007669"/>
    <property type="project" value="TreeGrafter"/>
</dbReference>
<dbReference type="PANTHER" id="PTHR15201">
    <property type="entry name" value="CRSP70"/>
    <property type="match status" value="1"/>
</dbReference>